<dbReference type="NCBIfam" id="TIGR01189">
    <property type="entry name" value="ccmA"/>
    <property type="match status" value="1"/>
</dbReference>
<evidence type="ECO:0000256" key="1">
    <source>
        <dbReference type="ARBA" id="ARBA00022448"/>
    </source>
</evidence>
<feature type="domain" description="ABC transporter" evidence="7">
    <location>
        <begin position="5"/>
        <end position="206"/>
    </location>
</feature>
<keyword evidence="4 8" id="KW-0067">ATP-binding</keyword>
<evidence type="ECO:0000256" key="4">
    <source>
        <dbReference type="ARBA" id="ARBA00022840"/>
    </source>
</evidence>
<dbReference type="SUPFAM" id="SSF52540">
    <property type="entry name" value="P-loop containing nucleoside triphosphate hydrolases"/>
    <property type="match status" value="1"/>
</dbReference>
<keyword evidence="3" id="KW-0201">Cytochrome c-type biogenesis</keyword>
<keyword evidence="2" id="KW-0547">Nucleotide-binding</keyword>
<evidence type="ECO:0000256" key="3">
    <source>
        <dbReference type="ARBA" id="ARBA00022748"/>
    </source>
</evidence>
<protein>
    <submittedName>
        <fullName evidence="8">Heme ABC exporter ATP-binding protein CcmA</fullName>
    </submittedName>
</protein>
<dbReference type="InterPro" id="IPR003593">
    <property type="entry name" value="AAA+_ATPase"/>
</dbReference>
<keyword evidence="5" id="KW-1278">Translocase</keyword>
<dbReference type="Gene3D" id="3.40.50.300">
    <property type="entry name" value="P-loop containing nucleotide triphosphate hydrolases"/>
    <property type="match status" value="1"/>
</dbReference>
<evidence type="ECO:0000313" key="9">
    <source>
        <dbReference type="Proteomes" id="UP001055429"/>
    </source>
</evidence>
<reference evidence="8" key="1">
    <citation type="submission" date="2022-05" db="EMBL/GenBank/DDBJ databases">
        <title>Brevundimonas albigilva TT17 genome sequence.</title>
        <authorList>
            <person name="Lee K."/>
            <person name="Son H."/>
        </authorList>
    </citation>
    <scope>NUCLEOTIDE SEQUENCE</scope>
    <source>
        <strain evidence="8">TT17</strain>
    </source>
</reference>
<dbReference type="EMBL" id="CP097649">
    <property type="protein sequence ID" value="URI14903.1"/>
    <property type="molecule type" value="Genomic_DNA"/>
</dbReference>
<dbReference type="SMART" id="SM00382">
    <property type="entry name" value="AAA"/>
    <property type="match status" value="1"/>
</dbReference>
<dbReference type="InterPro" id="IPR003439">
    <property type="entry name" value="ABC_transporter-like_ATP-bd"/>
</dbReference>
<dbReference type="PROSITE" id="PS50893">
    <property type="entry name" value="ABC_TRANSPORTER_2"/>
    <property type="match status" value="1"/>
</dbReference>
<keyword evidence="1" id="KW-0813">Transport</keyword>
<dbReference type="PANTHER" id="PTHR43499">
    <property type="entry name" value="ABC TRANSPORTER I FAMILY MEMBER 1"/>
    <property type="match status" value="1"/>
</dbReference>
<sequence>MIHALSLSGLSVARGERVLFRNLDFGLKAGEAAVLTGANGAGKTSLLRAVAGLIRPEAGEIAFHDGDGNPLDPAEARGRETHLLGHQDGLKTGRTARQELGFQCDWLGHTQYGVDDAVEAFGLKPLLDLEVRRLSAGQRRRLAMGRLVGSPRALWLLDEPMAPLDARWRDAFAACMRRHLQADGLILAAVHDPLPIPARTLDLGGLS</sequence>
<dbReference type="InterPro" id="IPR027417">
    <property type="entry name" value="P-loop_NTPase"/>
</dbReference>
<proteinExistence type="predicted"/>
<dbReference type="Pfam" id="PF00005">
    <property type="entry name" value="ABC_tran"/>
    <property type="match status" value="1"/>
</dbReference>
<organism evidence="8 9">
    <name type="scientific">Brevundimonas albigilva</name>
    <dbReference type="NCBI Taxonomy" id="1312364"/>
    <lineage>
        <taxon>Bacteria</taxon>
        <taxon>Pseudomonadati</taxon>
        <taxon>Pseudomonadota</taxon>
        <taxon>Alphaproteobacteria</taxon>
        <taxon>Caulobacterales</taxon>
        <taxon>Caulobacteraceae</taxon>
        <taxon>Brevundimonas</taxon>
    </lineage>
</organism>
<evidence type="ECO:0000256" key="5">
    <source>
        <dbReference type="ARBA" id="ARBA00022967"/>
    </source>
</evidence>
<evidence type="ECO:0000256" key="2">
    <source>
        <dbReference type="ARBA" id="ARBA00022741"/>
    </source>
</evidence>
<dbReference type="InterPro" id="IPR017871">
    <property type="entry name" value="ABC_transporter-like_CS"/>
</dbReference>
<gene>
    <name evidence="8" type="primary">ccmA</name>
    <name evidence="8" type="ORF">M8231_13980</name>
</gene>
<accession>A0ABY4SJE1</accession>
<dbReference type="PANTHER" id="PTHR43499:SF1">
    <property type="entry name" value="ABC TRANSPORTER I FAMILY MEMBER 1"/>
    <property type="match status" value="1"/>
</dbReference>
<dbReference type="RefSeq" id="WP_249749458.1">
    <property type="nucleotide sequence ID" value="NZ_CP097298.1"/>
</dbReference>
<evidence type="ECO:0000259" key="7">
    <source>
        <dbReference type="PROSITE" id="PS50893"/>
    </source>
</evidence>
<dbReference type="PROSITE" id="PS00211">
    <property type="entry name" value="ABC_TRANSPORTER_1"/>
    <property type="match status" value="1"/>
</dbReference>
<dbReference type="GO" id="GO:0005524">
    <property type="term" value="F:ATP binding"/>
    <property type="evidence" value="ECO:0007669"/>
    <property type="project" value="UniProtKB-KW"/>
</dbReference>
<dbReference type="Proteomes" id="UP001055429">
    <property type="component" value="Chromosome"/>
</dbReference>
<keyword evidence="9" id="KW-1185">Reference proteome</keyword>
<dbReference type="InterPro" id="IPR005895">
    <property type="entry name" value="ABC_transptr_haem_export_CcmA"/>
</dbReference>
<keyword evidence="6" id="KW-0472">Membrane</keyword>
<evidence type="ECO:0000256" key="6">
    <source>
        <dbReference type="ARBA" id="ARBA00023136"/>
    </source>
</evidence>
<evidence type="ECO:0000313" key="8">
    <source>
        <dbReference type="EMBL" id="URI14903.1"/>
    </source>
</evidence>
<name>A0ABY4SJE1_9CAUL</name>